<proteinExistence type="predicted"/>
<evidence type="ECO:0000313" key="1">
    <source>
        <dbReference type="EMBL" id="MPN55530.1"/>
    </source>
</evidence>
<accession>A0A645IXA3</accession>
<organism evidence="1">
    <name type="scientific">bioreactor metagenome</name>
    <dbReference type="NCBI Taxonomy" id="1076179"/>
    <lineage>
        <taxon>unclassified sequences</taxon>
        <taxon>metagenomes</taxon>
        <taxon>ecological metagenomes</taxon>
    </lineage>
</organism>
<protein>
    <submittedName>
        <fullName evidence="1">Uncharacterized protein</fullName>
    </submittedName>
</protein>
<name>A0A645IXA3_9ZZZZ</name>
<dbReference type="AlphaFoldDB" id="A0A645IXA3"/>
<gene>
    <name evidence="1" type="ORF">SDC9_203214</name>
</gene>
<reference evidence="1" key="1">
    <citation type="submission" date="2019-08" db="EMBL/GenBank/DDBJ databases">
        <authorList>
            <person name="Kucharzyk K."/>
            <person name="Murdoch R.W."/>
            <person name="Higgins S."/>
            <person name="Loffler F."/>
        </authorList>
    </citation>
    <scope>NUCLEOTIDE SEQUENCE</scope>
</reference>
<comment type="caution">
    <text evidence="1">The sequence shown here is derived from an EMBL/GenBank/DDBJ whole genome shotgun (WGS) entry which is preliminary data.</text>
</comment>
<dbReference type="EMBL" id="VSSQ01124914">
    <property type="protein sequence ID" value="MPN55530.1"/>
    <property type="molecule type" value="Genomic_DNA"/>
</dbReference>
<sequence>MEKSQIHTIVPLKKNLEENIAVLKAAFEYKGVSVVLACRECIQTARRKKSKN</sequence>